<dbReference type="NCBIfam" id="TIGR01049">
    <property type="entry name" value="rpsJ_bact"/>
    <property type="match status" value="1"/>
</dbReference>
<gene>
    <name evidence="4" type="primary">rpsJ</name>
    <name evidence="6" type="ORF">UV68_C0010G0006</name>
</gene>
<dbReference type="InterPro" id="IPR018268">
    <property type="entry name" value="Ribosomal_uS10_CS"/>
</dbReference>
<protein>
    <recommendedName>
        <fullName evidence="4">Small ribosomal subunit protein uS10</fullName>
    </recommendedName>
</protein>
<dbReference type="PRINTS" id="PR00971">
    <property type="entry name" value="RIBOSOMALS10"/>
</dbReference>
<dbReference type="GO" id="GO:0005840">
    <property type="term" value="C:ribosome"/>
    <property type="evidence" value="ECO:0007669"/>
    <property type="project" value="UniProtKB-KW"/>
</dbReference>
<evidence type="ECO:0000256" key="1">
    <source>
        <dbReference type="ARBA" id="ARBA00007102"/>
    </source>
</evidence>
<evidence type="ECO:0000313" key="7">
    <source>
        <dbReference type="Proteomes" id="UP000033980"/>
    </source>
</evidence>
<keyword evidence="3 4" id="KW-0687">Ribonucleoprotein</keyword>
<keyword evidence="2 4" id="KW-0689">Ribosomal protein</keyword>
<dbReference type="SUPFAM" id="SSF54999">
    <property type="entry name" value="Ribosomal protein S10"/>
    <property type="match status" value="1"/>
</dbReference>
<dbReference type="PATRIC" id="fig|1618390.3.peg.290"/>
<dbReference type="GO" id="GO:1990904">
    <property type="term" value="C:ribonucleoprotein complex"/>
    <property type="evidence" value="ECO:0007669"/>
    <property type="project" value="UniProtKB-KW"/>
</dbReference>
<dbReference type="GO" id="GO:0003735">
    <property type="term" value="F:structural constituent of ribosome"/>
    <property type="evidence" value="ECO:0007669"/>
    <property type="project" value="InterPro"/>
</dbReference>
<dbReference type="Proteomes" id="UP000033980">
    <property type="component" value="Unassembled WGS sequence"/>
</dbReference>
<accession>A0A0G1FHB3</accession>
<dbReference type="GO" id="GO:0000049">
    <property type="term" value="F:tRNA binding"/>
    <property type="evidence" value="ECO:0007669"/>
    <property type="project" value="UniProtKB-UniRule"/>
</dbReference>
<dbReference type="EMBL" id="LCFK01000010">
    <property type="protein sequence ID" value="KKS94496.1"/>
    <property type="molecule type" value="Genomic_DNA"/>
</dbReference>
<feature type="domain" description="Small ribosomal subunit protein uS10" evidence="5">
    <location>
        <begin position="8"/>
        <end position="102"/>
    </location>
</feature>
<organism evidence="6 7">
    <name type="scientific">Candidatus Collierbacteria bacterium GW2011_GWC2_43_12</name>
    <dbReference type="NCBI Taxonomy" id="1618390"/>
    <lineage>
        <taxon>Bacteria</taxon>
        <taxon>Candidatus Collieribacteriota</taxon>
    </lineage>
</organism>
<comment type="subunit">
    <text evidence="4">Part of the 30S ribosomal subunit.</text>
</comment>
<dbReference type="InterPro" id="IPR001848">
    <property type="entry name" value="Ribosomal_uS10"/>
</dbReference>
<dbReference type="HAMAP" id="MF_00508">
    <property type="entry name" value="Ribosomal_uS10"/>
    <property type="match status" value="1"/>
</dbReference>
<comment type="function">
    <text evidence="4">Involved in the binding of tRNA to the ribosomes.</text>
</comment>
<dbReference type="InterPro" id="IPR027486">
    <property type="entry name" value="Ribosomal_uS10_dom"/>
</dbReference>
<evidence type="ECO:0000259" key="5">
    <source>
        <dbReference type="SMART" id="SM01403"/>
    </source>
</evidence>
<proteinExistence type="inferred from homology"/>
<sequence>MNDQPRIRVKLKSFDHRVIDEAAKKIIQAALVSGAQVVGPVPLPTKKKVIVVTASPHTDKDSREQFAILTHKRLIDIVNPTNKTIDSLQHLDLPAGVGIEIKM</sequence>
<dbReference type="Pfam" id="PF00338">
    <property type="entry name" value="Ribosomal_S10"/>
    <property type="match status" value="1"/>
</dbReference>
<dbReference type="AlphaFoldDB" id="A0A0G1FHB3"/>
<dbReference type="PANTHER" id="PTHR11700">
    <property type="entry name" value="30S RIBOSOMAL PROTEIN S10 FAMILY MEMBER"/>
    <property type="match status" value="1"/>
</dbReference>
<evidence type="ECO:0000256" key="2">
    <source>
        <dbReference type="ARBA" id="ARBA00022980"/>
    </source>
</evidence>
<evidence type="ECO:0000313" key="6">
    <source>
        <dbReference type="EMBL" id="KKS94496.1"/>
    </source>
</evidence>
<dbReference type="FunFam" id="3.30.70.600:FF:000003">
    <property type="entry name" value="30S ribosomal protein S10"/>
    <property type="match status" value="1"/>
</dbReference>
<dbReference type="SMART" id="SM01403">
    <property type="entry name" value="Ribosomal_S10"/>
    <property type="match status" value="1"/>
</dbReference>
<dbReference type="PROSITE" id="PS00361">
    <property type="entry name" value="RIBOSOMAL_S10"/>
    <property type="match status" value="1"/>
</dbReference>
<comment type="similarity">
    <text evidence="1 4">Belongs to the universal ribosomal protein uS10 family.</text>
</comment>
<reference evidence="6 7" key="1">
    <citation type="journal article" date="2015" name="Nature">
        <title>rRNA introns, odd ribosomes, and small enigmatic genomes across a large radiation of phyla.</title>
        <authorList>
            <person name="Brown C.T."/>
            <person name="Hug L.A."/>
            <person name="Thomas B.C."/>
            <person name="Sharon I."/>
            <person name="Castelle C.J."/>
            <person name="Singh A."/>
            <person name="Wilkins M.J."/>
            <person name="Williams K.H."/>
            <person name="Banfield J.F."/>
        </authorList>
    </citation>
    <scope>NUCLEOTIDE SEQUENCE [LARGE SCALE GENOMIC DNA]</scope>
</reference>
<name>A0A0G1FHB3_9BACT</name>
<dbReference type="Gene3D" id="3.30.70.600">
    <property type="entry name" value="Ribosomal protein S10 domain"/>
    <property type="match status" value="1"/>
</dbReference>
<dbReference type="GO" id="GO:0006412">
    <property type="term" value="P:translation"/>
    <property type="evidence" value="ECO:0007669"/>
    <property type="project" value="UniProtKB-UniRule"/>
</dbReference>
<dbReference type="InterPro" id="IPR036838">
    <property type="entry name" value="Ribosomal_uS10_dom_sf"/>
</dbReference>
<dbReference type="NCBIfam" id="NF001861">
    <property type="entry name" value="PRK00596.1"/>
    <property type="match status" value="1"/>
</dbReference>
<evidence type="ECO:0000256" key="3">
    <source>
        <dbReference type="ARBA" id="ARBA00023274"/>
    </source>
</evidence>
<comment type="caution">
    <text evidence="6">The sequence shown here is derived from an EMBL/GenBank/DDBJ whole genome shotgun (WGS) entry which is preliminary data.</text>
</comment>
<evidence type="ECO:0000256" key="4">
    <source>
        <dbReference type="HAMAP-Rule" id="MF_00508"/>
    </source>
</evidence>